<evidence type="ECO:0000313" key="1">
    <source>
        <dbReference type="EMBL" id="CAB3390469.1"/>
    </source>
</evidence>
<accession>A0A6F9DZ95</accession>
<organism evidence="1 2">
    <name type="scientific">Kyrpidia spormannii</name>
    <dbReference type="NCBI Taxonomy" id="2055160"/>
    <lineage>
        <taxon>Bacteria</taxon>
        <taxon>Bacillati</taxon>
        <taxon>Bacillota</taxon>
        <taxon>Bacilli</taxon>
        <taxon>Bacillales</taxon>
        <taxon>Alicyclobacillaceae</taxon>
        <taxon>Kyrpidia</taxon>
    </lineage>
</organism>
<name>A0A6F9DZ95_9BACL</name>
<dbReference type="EMBL" id="LR792683">
    <property type="protein sequence ID" value="CAB3390469.1"/>
    <property type="molecule type" value="Genomic_DNA"/>
</dbReference>
<reference evidence="1 2" key="1">
    <citation type="submission" date="2020-04" db="EMBL/GenBank/DDBJ databases">
        <authorList>
            <person name="Hogendoorn C."/>
        </authorList>
    </citation>
    <scope>NUCLEOTIDE SEQUENCE [LARGE SCALE GENOMIC DNA]</scope>
    <source>
        <strain evidence="1">COOX1</strain>
    </source>
</reference>
<sequence>MMGTCGLTSEFWREELSHTLGEGGWRRSRRVIPALKIERGKGLWRHTKGMKIISPAGARLDGG</sequence>
<evidence type="ECO:0000313" key="2">
    <source>
        <dbReference type="Proteomes" id="UP000502196"/>
    </source>
</evidence>
<proteinExistence type="predicted"/>
<dbReference type="AlphaFoldDB" id="A0A6F9DZ95"/>
<dbReference type="Proteomes" id="UP000502196">
    <property type="component" value="Chromosome"/>
</dbReference>
<gene>
    <name evidence="1" type="ORF">COOX1_0423</name>
</gene>
<protein>
    <submittedName>
        <fullName evidence="1">Uncharacterized protein</fullName>
    </submittedName>
</protein>